<comment type="similarity">
    <text evidence="10">Belongs to the PlsY family.</text>
</comment>
<keyword evidence="4 10" id="KW-0812">Transmembrane</keyword>
<evidence type="ECO:0000256" key="6">
    <source>
        <dbReference type="ARBA" id="ARBA00023098"/>
    </source>
</evidence>
<keyword evidence="5 10" id="KW-1133">Transmembrane helix</keyword>
<evidence type="ECO:0000256" key="2">
    <source>
        <dbReference type="ARBA" id="ARBA00022516"/>
    </source>
</evidence>
<evidence type="ECO:0000256" key="4">
    <source>
        <dbReference type="ARBA" id="ARBA00022692"/>
    </source>
</evidence>
<dbReference type="SMART" id="SM01207">
    <property type="entry name" value="G3P_acyltransf"/>
    <property type="match status" value="1"/>
</dbReference>
<evidence type="ECO:0000313" key="12">
    <source>
        <dbReference type="Proteomes" id="UP000035159"/>
    </source>
</evidence>
<dbReference type="EMBL" id="CP011232">
    <property type="protein sequence ID" value="AKI96780.1"/>
    <property type="molecule type" value="Genomic_DNA"/>
</dbReference>
<dbReference type="NCBIfam" id="TIGR00023">
    <property type="entry name" value="glycerol-3-phosphate 1-O-acyltransferase PlsY"/>
    <property type="match status" value="1"/>
</dbReference>
<dbReference type="Pfam" id="PF02660">
    <property type="entry name" value="G3P_acyltransf"/>
    <property type="match status" value="1"/>
</dbReference>
<keyword evidence="1 10" id="KW-1003">Cell membrane</keyword>
<feature type="transmembrane region" description="Helical" evidence="10">
    <location>
        <begin position="44"/>
        <end position="70"/>
    </location>
</feature>
<feature type="transmembrane region" description="Helical" evidence="10">
    <location>
        <begin position="121"/>
        <end position="140"/>
    </location>
</feature>
<dbReference type="GO" id="GO:0008654">
    <property type="term" value="P:phospholipid biosynthetic process"/>
    <property type="evidence" value="ECO:0007669"/>
    <property type="project" value="UniProtKB-UniRule"/>
</dbReference>
<keyword evidence="7 10" id="KW-0472">Membrane</keyword>
<keyword evidence="8 10" id="KW-0594">Phospholipid biosynthesis</keyword>
<keyword evidence="9 10" id="KW-1208">Phospholipid metabolism</keyword>
<sequence>MMQAIFLAIIGYLSGSIPFSYIIPKLKGIDIRKVGSGNVGGTNVLRNLGGVIGFTTMVLDGLKAFIPMLIAMKYFGLPKDETIIIGFFAAIGHSYSIFLGFKGGKAVACTVGTLTGIKGYFLPLFLAIWTPIVLITKYVSLGSIMSVAVMDVIVFFIAGKEAGLWILAFFLFTVFRHRENIARLIKGEERKTDLIAAFKNKRDR</sequence>
<keyword evidence="2 10" id="KW-0444">Lipid biosynthesis</keyword>
<organism evidence="11 12">
    <name type="scientific">Kosmotoga pacifica</name>
    <dbReference type="NCBI Taxonomy" id="1330330"/>
    <lineage>
        <taxon>Bacteria</taxon>
        <taxon>Thermotogati</taxon>
        <taxon>Thermotogota</taxon>
        <taxon>Thermotogae</taxon>
        <taxon>Kosmotogales</taxon>
        <taxon>Kosmotogaceae</taxon>
        <taxon>Kosmotoga</taxon>
    </lineage>
</organism>
<evidence type="ECO:0000256" key="9">
    <source>
        <dbReference type="ARBA" id="ARBA00023264"/>
    </source>
</evidence>
<comment type="catalytic activity">
    <reaction evidence="10">
        <text>an acyl phosphate + sn-glycerol 3-phosphate = a 1-acyl-sn-glycero-3-phosphate + phosphate</text>
        <dbReference type="Rhea" id="RHEA:34075"/>
        <dbReference type="ChEBI" id="CHEBI:43474"/>
        <dbReference type="ChEBI" id="CHEBI:57597"/>
        <dbReference type="ChEBI" id="CHEBI:57970"/>
        <dbReference type="ChEBI" id="CHEBI:59918"/>
        <dbReference type="EC" id="2.3.1.275"/>
    </reaction>
</comment>
<dbReference type="HAMAP" id="MF_01043">
    <property type="entry name" value="PlsY"/>
    <property type="match status" value="1"/>
</dbReference>
<dbReference type="GO" id="GO:0005886">
    <property type="term" value="C:plasma membrane"/>
    <property type="evidence" value="ECO:0007669"/>
    <property type="project" value="UniProtKB-SubCell"/>
</dbReference>
<protein>
    <recommendedName>
        <fullName evidence="10">Glycerol-3-phosphate acyltransferase</fullName>
    </recommendedName>
    <alternativeName>
        <fullName evidence="10">Acyl-PO4 G3P acyltransferase</fullName>
    </alternativeName>
    <alternativeName>
        <fullName evidence="10">Acyl-phosphate--glycerol-3-phosphate acyltransferase</fullName>
    </alternativeName>
    <alternativeName>
        <fullName evidence="10">G3P acyltransferase</fullName>
        <shortName evidence="10">GPAT</shortName>
        <ecNumber evidence="10">2.3.1.275</ecNumber>
    </alternativeName>
    <alternativeName>
        <fullName evidence="10">Lysophosphatidic acid synthase</fullName>
        <shortName evidence="10">LPA synthase</shortName>
    </alternativeName>
</protein>
<keyword evidence="3 10" id="KW-0808">Transferase</keyword>
<dbReference type="AlphaFoldDB" id="A0A0G2Z587"/>
<comment type="pathway">
    <text evidence="10">Lipid metabolism; phospholipid metabolism.</text>
</comment>
<dbReference type="KEGG" id="kpf:IX53_01915"/>
<dbReference type="PANTHER" id="PTHR30309:SF0">
    <property type="entry name" value="GLYCEROL-3-PHOSPHATE ACYLTRANSFERASE-RELATED"/>
    <property type="match status" value="1"/>
</dbReference>
<evidence type="ECO:0000313" key="11">
    <source>
        <dbReference type="EMBL" id="AKI96780.1"/>
    </source>
</evidence>
<proteinExistence type="inferred from homology"/>
<name>A0A0G2Z587_9BACT</name>
<accession>A0A0G2Z587</accession>
<dbReference type="EC" id="2.3.1.275" evidence="10"/>
<evidence type="ECO:0000256" key="5">
    <source>
        <dbReference type="ARBA" id="ARBA00022989"/>
    </source>
</evidence>
<reference evidence="11 12" key="1">
    <citation type="submission" date="2015-04" db="EMBL/GenBank/DDBJ databases">
        <title>Complete Genome Sequence of Kosmotoga pacifica SLHLJ1.</title>
        <authorList>
            <person name="Jiang L.J."/>
            <person name="Shao Z.Z."/>
            <person name="Jebbar M."/>
        </authorList>
    </citation>
    <scope>NUCLEOTIDE SEQUENCE [LARGE SCALE GENOMIC DNA]</scope>
    <source>
        <strain evidence="11 12">SLHLJ1</strain>
    </source>
</reference>
<keyword evidence="6 10" id="KW-0443">Lipid metabolism</keyword>
<feature type="transmembrane region" description="Helical" evidence="10">
    <location>
        <begin position="6"/>
        <end position="23"/>
    </location>
</feature>
<evidence type="ECO:0000256" key="3">
    <source>
        <dbReference type="ARBA" id="ARBA00022679"/>
    </source>
</evidence>
<feature type="transmembrane region" description="Helical" evidence="10">
    <location>
        <begin position="152"/>
        <end position="175"/>
    </location>
</feature>
<keyword evidence="11" id="KW-0012">Acyltransferase</keyword>
<evidence type="ECO:0000256" key="8">
    <source>
        <dbReference type="ARBA" id="ARBA00023209"/>
    </source>
</evidence>
<feature type="transmembrane region" description="Helical" evidence="10">
    <location>
        <begin position="82"/>
        <end position="101"/>
    </location>
</feature>
<evidence type="ECO:0000256" key="10">
    <source>
        <dbReference type="HAMAP-Rule" id="MF_01043"/>
    </source>
</evidence>
<comment type="subunit">
    <text evidence="10">Probably interacts with PlsX.</text>
</comment>
<keyword evidence="12" id="KW-1185">Reference proteome</keyword>
<gene>
    <name evidence="10" type="primary">plsY</name>
    <name evidence="11" type="ORF">IX53_01915</name>
</gene>
<evidence type="ECO:0000256" key="1">
    <source>
        <dbReference type="ARBA" id="ARBA00022475"/>
    </source>
</evidence>
<dbReference type="UniPathway" id="UPA00085"/>
<dbReference type="PANTHER" id="PTHR30309">
    <property type="entry name" value="INNER MEMBRANE PROTEIN YGIH"/>
    <property type="match status" value="1"/>
</dbReference>
<dbReference type="RefSeq" id="WP_047753915.1">
    <property type="nucleotide sequence ID" value="NZ_CAJUHA010000004.1"/>
</dbReference>
<dbReference type="STRING" id="1330330.IX53_01915"/>
<dbReference type="GO" id="GO:0043772">
    <property type="term" value="F:acyl-phosphate glycerol-3-phosphate acyltransferase activity"/>
    <property type="evidence" value="ECO:0007669"/>
    <property type="project" value="UniProtKB-UniRule"/>
</dbReference>
<comment type="function">
    <text evidence="10">Catalyzes the transfer of an acyl group from acyl-phosphate (acyl-PO(4)) to glycerol-3-phosphate (G3P) to form lysophosphatidic acid (LPA). This enzyme utilizes acyl-phosphate as fatty acyl donor, but not acyl-CoA or acyl-ACP.</text>
</comment>
<comment type="subcellular location">
    <subcellularLocation>
        <location evidence="10">Cell membrane</location>
        <topology evidence="10">Multi-pass membrane protein</topology>
    </subcellularLocation>
</comment>
<dbReference type="Proteomes" id="UP000035159">
    <property type="component" value="Chromosome"/>
</dbReference>
<dbReference type="InterPro" id="IPR003811">
    <property type="entry name" value="G3P_acylTferase_PlsY"/>
</dbReference>
<evidence type="ECO:0000256" key="7">
    <source>
        <dbReference type="ARBA" id="ARBA00023136"/>
    </source>
</evidence>
<dbReference type="PATRIC" id="fig|1330330.3.peg.393"/>